<dbReference type="InterPro" id="IPR001382">
    <property type="entry name" value="Glyco_hydro_47"/>
</dbReference>
<keyword evidence="4 9" id="KW-0378">Hydrolase</keyword>
<dbReference type="SUPFAM" id="SSF48225">
    <property type="entry name" value="Seven-hairpin glycosidases"/>
    <property type="match status" value="2"/>
</dbReference>
<dbReference type="PRINTS" id="PR00747">
    <property type="entry name" value="GLYHDRLASE47"/>
</dbReference>
<name>A0A1I8H4H8_9PLAT</name>
<protein>
    <recommendedName>
        <fullName evidence="9">alpha-1,2-Mannosidase</fullName>
        <ecNumber evidence="9">3.2.1.-</ecNumber>
    </recommendedName>
</protein>
<feature type="transmembrane region" description="Helical" evidence="10">
    <location>
        <begin position="20"/>
        <end position="41"/>
    </location>
</feature>
<accession>A0A1I8H4H8</accession>
<dbReference type="PANTHER" id="PTHR11742:SF6">
    <property type="entry name" value="MANNOSYL-OLIGOSACCHARIDE ALPHA-1,2-MANNOSIDASE IA-RELATED"/>
    <property type="match status" value="1"/>
</dbReference>
<evidence type="ECO:0000256" key="6">
    <source>
        <dbReference type="PIRSR" id="PIRSR601382-1"/>
    </source>
</evidence>
<dbReference type="GO" id="GO:0005783">
    <property type="term" value="C:endoplasmic reticulum"/>
    <property type="evidence" value="ECO:0007669"/>
    <property type="project" value="TreeGrafter"/>
</dbReference>
<evidence type="ECO:0000256" key="1">
    <source>
        <dbReference type="ARBA" id="ARBA00001913"/>
    </source>
</evidence>
<keyword evidence="10" id="KW-0472">Membrane</keyword>
<evidence type="ECO:0000256" key="4">
    <source>
        <dbReference type="ARBA" id="ARBA00022801"/>
    </source>
</evidence>
<dbReference type="InterPro" id="IPR050749">
    <property type="entry name" value="Glycosyl_Hydrolase_47"/>
</dbReference>
<evidence type="ECO:0000256" key="8">
    <source>
        <dbReference type="PIRSR" id="PIRSR601382-3"/>
    </source>
</evidence>
<comment type="similarity">
    <text evidence="3 9">Belongs to the glycosyl hydrolase 47 family.</text>
</comment>
<evidence type="ECO:0000313" key="11">
    <source>
        <dbReference type="Proteomes" id="UP000095280"/>
    </source>
</evidence>
<comment type="cofactor">
    <cofactor evidence="1 7">
        <name>Ca(2+)</name>
        <dbReference type="ChEBI" id="CHEBI:29108"/>
    </cofactor>
</comment>
<feature type="disulfide bond" evidence="8">
    <location>
        <begin position="360"/>
        <end position="390"/>
    </location>
</feature>
<evidence type="ECO:0000256" key="9">
    <source>
        <dbReference type="RuleBase" id="RU361193"/>
    </source>
</evidence>
<keyword evidence="11" id="KW-1185">Reference proteome</keyword>
<dbReference type="GO" id="GO:0005509">
    <property type="term" value="F:calcium ion binding"/>
    <property type="evidence" value="ECO:0007669"/>
    <property type="project" value="InterPro"/>
</dbReference>
<dbReference type="EC" id="3.2.1.-" evidence="9"/>
<keyword evidence="5 8" id="KW-1015">Disulfide bond</keyword>
<feature type="binding site" evidence="7">
    <location>
        <position position="515"/>
    </location>
    <ligand>
        <name>Ca(2+)</name>
        <dbReference type="ChEBI" id="CHEBI:29108"/>
    </ligand>
</feature>
<dbReference type="GO" id="GO:0005975">
    <property type="term" value="P:carbohydrate metabolic process"/>
    <property type="evidence" value="ECO:0007669"/>
    <property type="project" value="InterPro"/>
</dbReference>
<dbReference type="GO" id="GO:0004571">
    <property type="term" value="F:mannosyl-oligosaccharide 1,2-alpha-mannosidase activity"/>
    <property type="evidence" value="ECO:0007669"/>
    <property type="project" value="InterPro"/>
</dbReference>
<dbReference type="WBParaSite" id="maker-uti_cns_0004412-snap-gene-0.8-mRNA-1">
    <property type="protein sequence ID" value="maker-uti_cns_0004412-snap-gene-0.8-mRNA-1"/>
    <property type="gene ID" value="maker-uti_cns_0004412-snap-gene-0.8"/>
</dbReference>
<keyword evidence="10" id="KW-1133">Transmembrane helix</keyword>
<feature type="active site" evidence="6">
    <location>
        <position position="288"/>
    </location>
</feature>
<keyword evidence="9" id="KW-0326">Glycosidase</keyword>
<feature type="active site" evidence="6">
    <location>
        <position position="429"/>
    </location>
</feature>
<dbReference type="Proteomes" id="UP000095280">
    <property type="component" value="Unplaced"/>
</dbReference>
<dbReference type="Pfam" id="PF01532">
    <property type="entry name" value="Glyco_hydro_47"/>
    <property type="match status" value="2"/>
</dbReference>
<keyword evidence="7" id="KW-0106">Calcium</keyword>
<reference evidence="12" key="1">
    <citation type="submission" date="2016-11" db="UniProtKB">
        <authorList>
            <consortium name="WormBaseParasite"/>
        </authorList>
    </citation>
    <scope>IDENTIFICATION</scope>
</reference>
<evidence type="ECO:0000256" key="7">
    <source>
        <dbReference type="PIRSR" id="PIRSR601382-2"/>
    </source>
</evidence>
<evidence type="ECO:0000256" key="3">
    <source>
        <dbReference type="ARBA" id="ARBA00007658"/>
    </source>
</evidence>
<dbReference type="Gene3D" id="1.50.10.10">
    <property type="match status" value="2"/>
</dbReference>
<evidence type="ECO:0000313" key="12">
    <source>
        <dbReference type="WBParaSite" id="maker-uti_cns_0004412-snap-gene-0.8-mRNA-1"/>
    </source>
</evidence>
<comment type="pathway">
    <text evidence="2">Protein modification; protein glycosylation.</text>
</comment>
<keyword evidence="10" id="KW-0812">Transmembrane</keyword>
<proteinExistence type="inferred from homology"/>
<sequence length="1094" mass="124499">MLQHPVSRGFRCINRHKTFVLPAICLLIFGLYICMHMRHLMIDIEDDSPSFSELRYLDDSQMTAAVKEMTRFAWRNYVKYCARPYTGNDLDPIKRACSPVPDVLLGPRQLVTAVDALDTFAIMEMHEEFEEARQMVTGGKRAALSNVTVSVFETCIRLLGGYLGAYSFTQDSRLLAEAVAVADRLAESFSDTRSLNRNDLVLLKKNSPRPNSTVDFETKLLAATGTLYLEFVYLSHITGDKKYEQWVTRNHELLMKAPNVQGLYPMEMTPEGMPLTPDPVYSAGGGGDSFYEYLVKKCLYSKNPDPKCTRDYTAALDSIMKCMTVQVSPVSDLLCVVNVKKPCNAKQQLNATCTMEHLTCFLGGTYALAYMMNPHRTDWLRFAERITHTCYLSYFHSPIGLGPEIFKYNATSRKFEADPDRDFYILRPETIESIYYLHYVTGHKKYRYWGKKILLAINASTRTPTGFSGVHKILSNKTIFDNTQQSFFLAETLKYLYLLFQPNSRLSLDQWVLSTEAHLFPTVLRVSKAIRNLEGVTNDPGSLLLDTVQTMLQQPTSRGYPYLFRHTKIVLPAICLLILMPYLYMHQRYMIIGIGPLIPDDAATDLKLIDINEAEMTVAVKEMTSGPVECRFAWRNYVKYCARPYTGNDLDPIKRACSPVPDVLLGPRQLVTAVDALDTFALMEMHEEFEEARQMVTGGKRAALSNVTVSVFETCIRLLGGYLGAYSFTQDSRLLAEAMAVADRLAESFSKPDSLNRNRLLLWKKDLPRPRNLTVDKEGTLLADSGTLYLEFVYLSHITGDKKYEQWVTRNHELLMKAPNVQGLYPMEMTPEGMPLTPDPVYSAGGGGDSFYEYLVKKCLYSKNPDPKCTRDYTAALDSIMKCMTVQVSPVSDLLCVVNVKKPCNAKQQLNATCTMEHLTCFLGGTYALAYMMNPHRTDWLRFAERITHTCYLSYFHSPIGLGPEIFKYNATSRKFEADPDRDFYILRPETIESIYYLHYVTGHKKYRYWGKKILLAINASTRTPTGFSGVHKILSNKTIFDNTQQSFFLAETLKYLYLLFQPNSRLSLDQWVLSTEAHLFPTGINPLRSRMHG</sequence>
<feature type="active site" description="Proton donor" evidence="6">
    <location>
        <position position="153"/>
    </location>
</feature>
<evidence type="ECO:0000256" key="10">
    <source>
        <dbReference type="SAM" id="Phobius"/>
    </source>
</evidence>
<feature type="active site" description="Proton donor" evidence="6">
    <location>
        <position position="404"/>
    </location>
</feature>
<dbReference type="InterPro" id="IPR012341">
    <property type="entry name" value="6hp_glycosidase-like_sf"/>
</dbReference>
<evidence type="ECO:0000256" key="5">
    <source>
        <dbReference type="ARBA" id="ARBA00023157"/>
    </source>
</evidence>
<dbReference type="InterPro" id="IPR036026">
    <property type="entry name" value="Seven-hairpin_glycosidases"/>
</dbReference>
<dbReference type="PANTHER" id="PTHR11742">
    <property type="entry name" value="MANNOSYL-OLIGOSACCHARIDE ALPHA-1,2-MANNOSIDASE-RELATED"/>
    <property type="match status" value="1"/>
</dbReference>
<dbReference type="AlphaFoldDB" id="A0A1I8H4H8"/>
<evidence type="ECO:0000256" key="2">
    <source>
        <dbReference type="ARBA" id="ARBA00004922"/>
    </source>
</evidence>
<keyword evidence="7" id="KW-0479">Metal-binding</keyword>
<dbReference type="GO" id="GO:0000139">
    <property type="term" value="C:Golgi membrane"/>
    <property type="evidence" value="ECO:0007669"/>
    <property type="project" value="TreeGrafter"/>
</dbReference>
<organism evidence="11 12">
    <name type="scientific">Macrostomum lignano</name>
    <dbReference type="NCBI Taxonomy" id="282301"/>
    <lineage>
        <taxon>Eukaryota</taxon>
        <taxon>Metazoa</taxon>
        <taxon>Spiralia</taxon>
        <taxon>Lophotrochozoa</taxon>
        <taxon>Platyhelminthes</taxon>
        <taxon>Rhabditophora</taxon>
        <taxon>Macrostomorpha</taxon>
        <taxon>Macrostomida</taxon>
        <taxon>Macrostomidae</taxon>
        <taxon>Macrostomum</taxon>
    </lineage>
</organism>